<reference evidence="4 5" key="1">
    <citation type="submission" date="2019-04" db="EMBL/GenBank/DDBJ databases">
        <title>In vitro growth and metabolic characteristics of meat-borne Lactobacillus algidus strains.</title>
        <authorList>
            <person name="Sade E."/>
            <person name="Per J."/>
            <person name="Tytti H."/>
            <person name="Johanna B.K."/>
        </authorList>
    </citation>
    <scope>NUCLEOTIDE SEQUENCE [LARGE SCALE GENOMIC DNA]</scope>
    <source>
        <strain evidence="4 5">LTS37-1</strain>
    </source>
</reference>
<dbReference type="EMBL" id="SRRQ01000019">
    <property type="protein sequence ID" value="TWW10221.1"/>
    <property type="molecule type" value="Genomic_DNA"/>
</dbReference>
<dbReference type="InterPro" id="IPR024455">
    <property type="entry name" value="Phage_capsid"/>
</dbReference>
<evidence type="ECO:0000256" key="2">
    <source>
        <dbReference type="SAM" id="Coils"/>
    </source>
</evidence>
<evidence type="ECO:0000259" key="3">
    <source>
        <dbReference type="Pfam" id="PF05065"/>
    </source>
</evidence>
<dbReference type="NCBIfam" id="TIGR01554">
    <property type="entry name" value="major_cap_HK97"/>
    <property type="match status" value="1"/>
</dbReference>
<evidence type="ECO:0000256" key="1">
    <source>
        <dbReference type="ARBA" id="ARBA00004328"/>
    </source>
</evidence>
<feature type="coiled-coil region" evidence="2">
    <location>
        <begin position="6"/>
        <end position="66"/>
    </location>
</feature>
<feature type="domain" description="Phage capsid-like C-terminal" evidence="3">
    <location>
        <begin position="113"/>
        <end position="360"/>
    </location>
</feature>
<keyword evidence="2" id="KW-0175">Coiled coil</keyword>
<dbReference type="RefSeq" id="WP_146303362.1">
    <property type="nucleotide sequence ID" value="NZ_JANXKZ010000002.1"/>
</dbReference>
<accession>A0A5C6MBJ9</accession>
<dbReference type="Proteomes" id="UP000321659">
    <property type="component" value="Unassembled WGS sequence"/>
</dbReference>
<comment type="caution">
    <text evidence="4">The sequence shown here is derived from an EMBL/GenBank/DDBJ whole genome shotgun (WGS) entry which is preliminary data.</text>
</comment>
<dbReference type="Gene3D" id="3.30.2320.10">
    <property type="entry name" value="hypothetical protein PF0899 domain"/>
    <property type="match status" value="1"/>
</dbReference>
<comment type="subcellular location">
    <subcellularLocation>
        <location evidence="1">Virion</location>
    </subcellularLocation>
</comment>
<organism evidence="4 5">
    <name type="scientific">Dellaglioa algida</name>
    <dbReference type="NCBI Taxonomy" id="105612"/>
    <lineage>
        <taxon>Bacteria</taxon>
        <taxon>Bacillati</taxon>
        <taxon>Bacillota</taxon>
        <taxon>Bacilli</taxon>
        <taxon>Lactobacillales</taxon>
        <taxon>Lactobacillaceae</taxon>
        <taxon>Dellaglioa</taxon>
    </lineage>
</organism>
<protein>
    <submittedName>
        <fullName evidence="4">Phage capsid protein</fullName>
    </submittedName>
</protein>
<dbReference type="Pfam" id="PF05065">
    <property type="entry name" value="Phage_capsid"/>
    <property type="match status" value="1"/>
</dbReference>
<proteinExistence type="predicted"/>
<evidence type="ECO:0000313" key="4">
    <source>
        <dbReference type="EMBL" id="TWW10221.1"/>
    </source>
</evidence>
<name>A0A5C6MBJ9_9LACO</name>
<sequence>MNEAKLKELIASLDEATKAYNEKLAQAQKDLEGGNTEDAAKANDELKVAEKDINERSAQITALQELVTRDAKKGGVQMPGKAKKVSTESRDAFNAFIHTRGKEKDGLTTTDVGVLIPEDISFTPQKEVKTIVDLSAMVNKQQVKTGSGKYPVLAFATTGMVSVAELAKNPELAHPKFSEIDWSVETYRGFIPLSQEAVDDSAVDLTSLVSENMQEQALITKNTEIATEIKGFTAKSVKDTDGIKDIFNVAIDPAYAVGVIASQSFFNTVDKLKDKNGQYILKNDITAPSGKSLFGRPVVVIKDELLGKAGESHAFIGDIKRALFMANRVDTSAKWVDDNIYGQLLAIYMRFDVKKADEKAGFFVTWDGTTTH</sequence>
<dbReference type="AlphaFoldDB" id="A0A5C6MBJ9"/>
<dbReference type="SUPFAM" id="SSF56563">
    <property type="entry name" value="Major capsid protein gp5"/>
    <property type="match status" value="1"/>
</dbReference>
<evidence type="ECO:0000313" key="5">
    <source>
        <dbReference type="Proteomes" id="UP000321659"/>
    </source>
</evidence>
<dbReference type="InterPro" id="IPR054612">
    <property type="entry name" value="Phage_capsid-like_C"/>
</dbReference>
<gene>
    <name evidence="4" type="primary">pi233</name>
    <name evidence="4" type="ORF">LABALGLTS371_15570</name>
</gene>